<dbReference type="GO" id="GO:2001295">
    <property type="term" value="P:malonyl-CoA biosynthetic process"/>
    <property type="evidence" value="ECO:0007669"/>
    <property type="project" value="UniProtKB-UniRule"/>
</dbReference>
<keyword evidence="2 10" id="KW-0444">Lipid biosynthesis</keyword>
<dbReference type="AlphaFoldDB" id="A0A1Y2KC62"/>
<reference evidence="12 13" key="1">
    <citation type="journal article" date="2016" name="BMC Genomics">
        <title>Combined genomic and structural analyses of a cultured magnetotactic bacterium reveals its niche adaptation to a dynamic environment.</title>
        <authorList>
            <person name="Araujo A.C."/>
            <person name="Morillo V."/>
            <person name="Cypriano J."/>
            <person name="Teixeira L.C."/>
            <person name="Leao P."/>
            <person name="Lyra S."/>
            <person name="Almeida L.G."/>
            <person name="Bazylinski D.A."/>
            <person name="Vasconcellos A.T."/>
            <person name="Abreu F."/>
            <person name="Lins U."/>
        </authorList>
    </citation>
    <scope>NUCLEOTIDE SEQUENCE [LARGE SCALE GENOMIC DNA]</scope>
    <source>
        <strain evidence="12 13">IT-1</strain>
    </source>
</reference>
<evidence type="ECO:0000256" key="7">
    <source>
        <dbReference type="ARBA" id="ARBA00023098"/>
    </source>
</evidence>
<keyword evidence="10" id="KW-0963">Cytoplasm</keyword>
<dbReference type="GO" id="GO:0016743">
    <property type="term" value="F:carboxyl- or carbamoyltransferase activity"/>
    <property type="evidence" value="ECO:0007669"/>
    <property type="project" value="UniProtKB-UniRule"/>
</dbReference>
<dbReference type="Pfam" id="PF03255">
    <property type="entry name" value="ACCA"/>
    <property type="match status" value="1"/>
</dbReference>
<evidence type="ECO:0000256" key="4">
    <source>
        <dbReference type="ARBA" id="ARBA00022741"/>
    </source>
</evidence>
<comment type="pathway">
    <text evidence="1 10">Lipid metabolism; malonyl-CoA biosynthesis; malonyl-CoA from acetyl-CoA: step 1/1.</text>
</comment>
<dbReference type="InterPro" id="IPR001095">
    <property type="entry name" value="Acetyl_CoA_COase_a_su"/>
</dbReference>
<evidence type="ECO:0000256" key="6">
    <source>
        <dbReference type="ARBA" id="ARBA00022840"/>
    </source>
</evidence>
<dbReference type="InterPro" id="IPR029045">
    <property type="entry name" value="ClpP/crotonase-like_dom_sf"/>
</dbReference>
<gene>
    <name evidence="10" type="primary">accA</name>
    <name evidence="12" type="ORF">MAIT1_04651</name>
</gene>
<dbReference type="PANTHER" id="PTHR42853:SF3">
    <property type="entry name" value="ACETYL-COENZYME A CARBOXYLASE CARBOXYL TRANSFERASE SUBUNIT ALPHA, CHLOROPLASTIC"/>
    <property type="match status" value="1"/>
</dbReference>
<dbReference type="EC" id="2.1.3.15" evidence="10"/>
<keyword evidence="7 10" id="KW-0443">Lipid metabolism</keyword>
<dbReference type="SUPFAM" id="SSF52096">
    <property type="entry name" value="ClpP/crotonase"/>
    <property type="match status" value="1"/>
</dbReference>
<dbReference type="Gene3D" id="3.90.226.10">
    <property type="entry name" value="2-enoyl-CoA Hydratase, Chain A, domain 1"/>
    <property type="match status" value="1"/>
</dbReference>
<dbReference type="UniPathway" id="UPA00655">
    <property type="reaction ID" value="UER00711"/>
</dbReference>
<evidence type="ECO:0000256" key="8">
    <source>
        <dbReference type="ARBA" id="ARBA00023160"/>
    </source>
</evidence>
<evidence type="ECO:0000256" key="10">
    <source>
        <dbReference type="HAMAP-Rule" id="MF_00823"/>
    </source>
</evidence>
<dbReference type="OrthoDB" id="9808023at2"/>
<dbReference type="GO" id="GO:0003989">
    <property type="term" value="F:acetyl-CoA carboxylase activity"/>
    <property type="evidence" value="ECO:0007669"/>
    <property type="project" value="InterPro"/>
</dbReference>
<dbReference type="Proteomes" id="UP000194003">
    <property type="component" value="Unassembled WGS sequence"/>
</dbReference>
<dbReference type="STRING" id="1434232.MAIT1_04651"/>
<keyword evidence="4 10" id="KW-0547">Nucleotide-binding</keyword>
<dbReference type="PROSITE" id="PS50989">
    <property type="entry name" value="COA_CT_CTER"/>
    <property type="match status" value="1"/>
</dbReference>
<dbReference type="HAMAP" id="MF_00823">
    <property type="entry name" value="AcetylCoA_CT_alpha"/>
    <property type="match status" value="1"/>
</dbReference>
<evidence type="ECO:0000313" key="13">
    <source>
        <dbReference type="Proteomes" id="UP000194003"/>
    </source>
</evidence>
<evidence type="ECO:0000259" key="11">
    <source>
        <dbReference type="PROSITE" id="PS50989"/>
    </source>
</evidence>
<dbReference type="NCBIfam" id="TIGR00513">
    <property type="entry name" value="accA"/>
    <property type="match status" value="1"/>
</dbReference>
<comment type="similarity">
    <text evidence="10">Belongs to the AccA family.</text>
</comment>
<dbReference type="RefSeq" id="WP_085440127.1">
    <property type="nucleotide sequence ID" value="NZ_LVJN01000011.1"/>
</dbReference>
<keyword evidence="8 10" id="KW-0275">Fatty acid biosynthesis</keyword>
<evidence type="ECO:0000313" key="12">
    <source>
        <dbReference type="EMBL" id="OSM08440.1"/>
    </source>
</evidence>
<proteinExistence type="inferred from homology"/>
<sequence>MASRNFLEFERPIGELMAKVDELRHLSSANADLNIAQEITLLEEKARGLTEDIFAKLSPWQKTLLSRHPDRPYTSDYLEMVFDDFRELHGDRAFADDKAIIGGLARIDGRDVMVIGQEKGRGTKEKVERNFGMPRPEGYRKALRLMKMAEKFRLPIICLIDTQGAYPGKGAEQRGQAEAIARNLKEMAQLTVPMICVVIGEGGSGGALAIGMGNRVYMMQYAIYSVISPEGCASILWKDAAEAPRAAEAMRLTADEIRELGVIDGIIAEPTGGAHRDPKAAAIYLKRQILGGLSDLDQYSPEGLAQQRFDKYMALGQVLEN</sequence>
<dbReference type="InterPro" id="IPR011763">
    <property type="entry name" value="COA_CT_C"/>
</dbReference>
<feature type="domain" description="CoA carboxyltransferase C-terminal" evidence="11">
    <location>
        <begin position="41"/>
        <end position="295"/>
    </location>
</feature>
<evidence type="ECO:0000256" key="9">
    <source>
        <dbReference type="ARBA" id="ARBA00049152"/>
    </source>
</evidence>
<evidence type="ECO:0000256" key="2">
    <source>
        <dbReference type="ARBA" id="ARBA00022516"/>
    </source>
</evidence>
<dbReference type="GO" id="GO:0009317">
    <property type="term" value="C:acetyl-CoA carboxylase complex"/>
    <property type="evidence" value="ECO:0007669"/>
    <property type="project" value="InterPro"/>
</dbReference>
<comment type="subunit">
    <text evidence="10">Acetyl-CoA carboxylase is a heterohexamer composed of biotin carboxyl carrier protein (AccB), biotin carboxylase (AccC) and two subunits each of ACCase subunit alpha (AccA) and ACCase subunit beta (AccD).</text>
</comment>
<comment type="caution">
    <text evidence="12">The sequence shown here is derived from an EMBL/GenBank/DDBJ whole genome shotgun (WGS) entry which is preliminary data.</text>
</comment>
<comment type="function">
    <text evidence="10">Component of the acetyl coenzyme A carboxylase (ACC) complex. First, biotin carboxylase catalyzes the carboxylation of biotin on its carrier protein (BCCP) and then the CO(2) group is transferred by the carboxyltransferase to acetyl-CoA to form malonyl-CoA.</text>
</comment>
<comment type="catalytic activity">
    <reaction evidence="9 10">
        <text>N(6)-carboxybiotinyl-L-lysyl-[protein] + acetyl-CoA = N(6)-biotinyl-L-lysyl-[protein] + malonyl-CoA</text>
        <dbReference type="Rhea" id="RHEA:54728"/>
        <dbReference type="Rhea" id="RHEA-COMP:10505"/>
        <dbReference type="Rhea" id="RHEA-COMP:10506"/>
        <dbReference type="ChEBI" id="CHEBI:57288"/>
        <dbReference type="ChEBI" id="CHEBI:57384"/>
        <dbReference type="ChEBI" id="CHEBI:83144"/>
        <dbReference type="ChEBI" id="CHEBI:83145"/>
        <dbReference type="EC" id="2.1.3.15"/>
    </reaction>
</comment>
<dbReference type="PRINTS" id="PR01069">
    <property type="entry name" value="ACCCTRFRASEA"/>
</dbReference>
<accession>A0A1Y2KC62</accession>
<dbReference type="NCBIfam" id="NF041504">
    <property type="entry name" value="AccA_sub"/>
    <property type="match status" value="1"/>
</dbReference>
<evidence type="ECO:0000256" key="3">
    <source>
        <dbReference type="ARBA" id="ARBA00022679"/>
    </source>
</evidence>
<keyword evidence="6 10" id="KW-0067">ATP-binding</keyword>
<comment type="subcellular location">
    <subcellularLocation>
        <location evidence="10">Cytoplasm</location>
    </subcellularLocation>
</comment>
<dbReference type="GO" id="GO:0005524">
    <property type="term" value="F:ATP binding"/>
    <property type="evidence" value="ECO:0007669"/>
    <property type="project" value="UniProtKB-KW"/>
</dbReference>
<organism evidence="12 13">
    <name type="scientific">Magnetofaba australis IT-1</name>
    <dbReference type="NCBI Taxonomy" id="1434232"/>
    <lineage>
        <taxon>Bacteria</taxon>
        <taxon>Pseudomonadati</taxon>
        <taxon>Pseudomonadota</taxon>
        <taxon>Magnetococcia</taxon>
        <taxon>Magnetococcales</taxon>
        <taxon>Magnetococcaceae</taxon>
        <taxon>Magnetofaba</taxon>
    </lineage>
</organism>
<name>A0A1Y2KC62_9PROT</name>
<keyword evidence="13" id="KW-1185">Reference proteome</keyword>
<keyword evidence="5 10" id="KW-0276">Fatty acid metabolism</keyword>
<protein>
    <recommendedName>
        <fullName evidence="10">Acetyl-coenzyme A carboxylase carboxyl transferase subunit alpha</fullName>
        <shortName evidence="10">ACCase subunit alpha</shortName>
        <shortName evidence="10">Acetyl-CoA carboxylase carboxyltransferase subunit alpha</shortName>
        <ecNumber evidence="10">2.1.3.15</ecNumber>
    </recommendedName>
</protein>
<dbReference type="GO" id="GO:0006633">
    <property type="term" value="P:fatty acid biosynthetic process"/>
    <property type="evidence" value="ECO:0007669"/>
    <property type="project" value="UniProtKB-KW"/>
</dbReference>
<evidence type="ECO:0000256" key="5">
    <source>
        <dbReference type="ARBA" id="ARBA00022832"/>
    </source>
</evidence>
<keyword evidence="3 10" id="KW-0808">Transferase</keyword>
<dbReference type="PANTHER" id="PTHR42853">
    <property type="entry name" value="ACETYL-COENZYME A CARBOXYLASE CARBOXYL TRANSFERASE SUBUNIT ALPHA"/>
    <property type="match status" value="1"/>
</dbReference>
<dbReference type="EMBL" id="LVJN01000011">
    <property type="protein sequence ID" value="OSM08440.1"/>
    <property type="molecule type" value="Genomic_DNA"/>
</dbReference>
<evidence type="ECO:0000256" key="1">
    <source>
        <dbReference type="ARBA" id="ARBA00004956"/>
    </source>
</evidence>
<dbReference type="NCBIfam" id="NF004344">
    <property type="entry name" value="PRK05724.1"/>
    <property type="match status" value="1"/>
</dbReference>